<dbReference type="InterPro" id="IPR053253">
    <property type="entry name" value="Sex_diff_modulator"/>
</dbReference>
<organism evidence="1">
    <name type="scientific">Triticum urartu</name>
    <name type="common">Red wild einkorn</name>
    <name type="synonym">Crithodium urartu</name>
    <dbReference type="NCBI Taxonomy" id="4572"/>
    <lineage>
        <taxon>Eukaryota</taxon>
        <taxon>Viridiplantae</taxon>
        <taxon>Streptophyta</taxon>
        <taxon>Embryophyta</taxon>
        <taxon>Tracheophyta</taxon>
        <taxon>Spermatophyta</taxon>
        <taxon>Magnoliopsida</taxon>
        <taxon>Liliopsida</taxon>
        <taxon>Poales</taxon>
        <taxon>Poaceae</taxon>
        <taxon>BOP clade</taxon>
        <taxon>Pooideae</taxon>
        <taxon>Triticodae</taxon>
        <taxon>Triticeae</taxon>
        <taxon>Triticinae</taxon>
        <taxon>Triticum</taxon>
    </lineage>
</organism>
<dbReference type="AlphaFoldDB" id="M7YK68"/>
<name>M7YK68_TRIUA</name>
<dbReference type="PANTHER" id="PTHR33087">
    <property type="entry name" value="OS07G0539200 PROTEIN"/>
    <property type="match status" value="1"/>
</dbReference>
<sequence>MGGASVTSSIFLAVESEDGDGASGAVAGSDGSGCSLLEMAYPQESEVSIEVACPPHDLWLFFSTEEKCTAVLHSSMKLKCCRRWIQFQRWVREIRGTLDALEYKSKLSFEGLPDQAWSMQSVSDVVKGLGGELIEIIPPKNRRELEVMAWLRNPSKVGKVLDVEIPEPKIALCTDPPPQSLEEFVTREIVSSLYGPSSPRKKMTIVYPVVCHMKEVTDCGPLLAEDLPAAWLPGEGEDLTRTHKFITVLGQVDGYDN</sequence>
<dbReference type="STRING" id="4572.M7YK68"/>
<reference evidence="1" key="1">
    <citation type="journal article" date="2013" name="Nature">
        <title>Draft genome of the wheat A-genome progenitor Triticum urartu.</title>
        <authorList>
            <person name="Ling H.Q."/>
            <person name="Zhao S."/>
            <person name="Liu D."/>
            <person name="Wang J."/>
            <person name="Sun H."/>
            <person name="Zhang C."/>
            <person name="Fan H."/>
            <person name="Li D."/>
            <person name="Dong L."/>
            <person name="Tao Y."/>
            <person name="Gao C."/>
            <person name="Wu H."/>
            <person name="Li Y."/>
            <person name="Cui Y."/>
            <person name="Guo X."/>
            <person name="Zheng S."/>
            <person name="Wang B."/>
            <person name="Yu K."/>
            <person name="Liang Q."/>
            <person name="Yang W."/>
            <person name="Lou X."/>
            <person name="Chen J."/>
            <person name="Feng M."/>
            <person name="Jian J."/>
            <person name="Zhang X."/>
            <person name="Luo G."/>
            <person name="Jiang Y."/>
            <person name="Liu J."/>
            <person name="Wang Z."/>
            <person name="Sha Y."/>
            <person name="Zhang B."/>
            <person name="Wu H."/>
            <person name="Tang D."/>
            <person name="Shen Q."/>
            <person name="Xue P."/>
            <person name="Zou S."/>
            <person name="Wang X."/>
            <person name="Liu X."/>
            <person name="Wang F."/>
            <person name="Yang Y."/>
            <person name="An X."/>
            <person name="Dong Z."/>
            <person name="Zhang K."/>
            <person name="Zhang X."/>
            <person name="Luo M.C."/>
            <person name="Dvorak J."/>
            <person name="Tong Y."/>
            <person name="Wang J."/>
            <person name="Yang H."/>
            <person name="Li Z."/>
            <person name="Wang D."/>
            <person name="Zhang A."/>
            <person name="Wang J."/>
        </authorList>
    </citation>
    <scope>NUCLEOTIDE SEQUENCE</scope>
</reference>
<evidence type="ECO:0000313" key="1">
    <source>
        <dbReference type="EMBL" id="EMS47647.1"/>
    </source>
</evidence>
<dbReference type="OMA" id="CESTCEY"/>
<dbReference type="EMBL" id="KD258228">
    <property type="protein sequence ID" value="EMS47647.1"/>
    <property type="molecule type" value="Genomic_DNA"/>
</dbReference>
<proteinExistence type="predicted"/>
<accession>M7YK68</accession>
<protein>
    <submittedName>
        <fullName evidence="1">Uncharacterized protein</fullName>
    </submittedName>
</protein>
<dbReference type="PANTHER" id="PTHR33087:SF40">
    <property type="entry name" value="GENOME ASSEMBLY, CHROMOSOME: II"/>
    <property type="match status" value="1"/>
</dbReference>
<gene>
    <name evidence="1" type="ORF">TRIUR3_02726</name>
</gene>